<reference evidence="2 3" key="1">
    <citation type="submission" date="2019-03" db="EMBL/GenBank/DDBJ databases">
        <title>Genomic Encyclopedia of Archaeal and Bacterial Type Strains, Phase II (KMG-II): from individual species to whole genera.</title>
        <authorList>
            <person name="Goeker M."/>
        </authorList>
    </citation>
    <scope>NUCLEOTIDE SEQUENCE [LARGE SCALE GENOMIC DNA]</scope>
    <source>
        <strain evidence="2 3">DSM 28213</strain>
    </source>
</reference>
<feature type="signal peptide" evidence="1">
    <location>
        <begin position="1"/>
        <end position="20"/>
    </location>
</feature>
<protein>
    <recommendedName>
        <fullName evidence="4">Aspartyl protease</fullName>
    </recommendedName>
</protein>
<evidence type="ECO:0000313" key="2">
    <source>
        <dbReference type="EMBL" id="TDS55340.1"/>
    </source>
</evidence>
<dbReference type="InterPro" id="IPR021109">
    <property type="entry name" value="Peptidase_aspartic_dom_sf"/>
</dbReference>
<gene>
    <name evidence="2" type="ORF">C8P70_12264</name>
</gene>
<keyword evidence="3" id="KW-1185">Reference proteome</keyword>
<accession>A0A4R7ERK6</accession>
<sequence length="391" mass="45426">MLTKKNILFIFLFCVFYSFSQPHTKKYASTVQGDPFFTSVDFELVDNLIIVPVAIDNIKYRFLLDTGAINLFSSKLAYPYQIENLEEEKDLKFDIDNNNNTLIKMSRIVFGGVAFQNNIGVVREMHNNLFDCYQLDGILGSNFFGNVILQIDYPQRKIYITNVFKKLKIKSKSQRVKYIDNQRSPLIDITLQNNKRISKDQAIIDTGFNGIYEINIEKFSFFSRTNLLTQFISTDGISSTELINNKDKKTYHLVKVPTLKMDQFTLTNFYAKSTYDYSKIGNDLLKRGKLTIDFIAGQYFFETLELEDIQNKIPLLSPTFYQNKLIAGIIWDEELRTKIDFDDQIIKINHLPVNKKEPCELFSLKNENSTFTVLKKDRTTIEISSAKYTSF</sequence>
<feature type="chain" id="PRO_5020301230" description="Aspartyl protease" evidence="1">
    <location>
        <begin position="21"/>
        <end position="391"/>
    </location>
</feature>
<keyword evidence="1" id="KW-0732">Signal</keyword>
<dbReference type="AlphaFoldDB" id="A0A4R7ERK6"/>
<dbReference type="OrthoDB" id="5580718at2"/>
<evidence type="ECO:0008006" key="4">
    <source>
        <dbReference type="Google" id="ProtNLM"/>
    </source>
</evidence>
<dbReference type="Gene3D" id="2.40.70.10">
    <property type="entry name" value="Acid Proteases"/>
    <property type="match status" value="1"/>
</dbReference>
<name>A0A4R7ERK6_9FLAO</name>
<evidence type="ECO:0000313" key="3">
    <source>
        <dbReference type="Proteomes" id="UP000295215"/>
    </source>
</evidence>
<evidence type="ECO:0000256" key="1">
    <source>
        <dbReference type="SAM" id="SignalP"/>
    </source>
</evidence>
<dbReference type="Proteomes" id="UP000295215">
    <property type="component" value="Unassembled WGS sequence"/>
</dbReference>
<comment type="caution">
    <text evidence="2">The sequence shown here is derived from an EMBL/GenBank/DDBJ whole genome shotgun (WGS) entry which is preliminary data.</text>
</comment>
<organism evidence="2 3">
    <name type="scientific">Myroides indicus</name>
    <dbReference type="NCBI Taxonomy" id="1323422"/>
    <lineage>
        <taxon>Bacteria</taxon>
        <taxon>Pseudomonadati</taxon>
        <taxon>Bacteroidota</taxon>
        <taxon>Flavobacteriia</taxon>
        <taxon>Flavobacteriales</taxon>
        <taxon>Flavobacteriaceae</taxon>
        <taxon>Myroides</taxon>
    </lineage>
</organism>
<dbReference type="EMBL" id="SOAG01000022">
    <property type="protein sequence ID" value="TDS55340.1"/>
    <property type="molecule type" value="Genomic_DNA"/>
</dbReference>
<proteinExistence type="predicted"/>
<dbReference type="RefSeq" id="WP_133713188.1">
    <property type="nucleotide sequence ID" value="NZ_SOAG01000022.1"/>
</dbReference>